<dbReference type="Proteomes" id="UP000218151">
    <property type="component" value="Unassembled WGS sequence"/>
</dbReference>
<dbReference type="OrthoDB" id="7186766at2"/>
<keyword evidence="4" id="KW-0456">Lyase</keyword>
<dbReference type="InterPro" id="IPR011057">
    <property type="entry name" value="Mss4-like_sf"/>
</dbReference>
<comment type="similarity">
    <text evidence="1">Belongs to the Gfa family.</text>
</comment>
<comment type="caution">
    <text evidence="6">The sequence shown here is derived from an EMBL/GenBank/DDBJ whole genome shotgun (WGS) entry which is preliminary data.</text>
</comment>
<dbReference type="PROSITE" id="PS51891">
    <property type="entry name" value="CENP_V_GFA"/>
    <property type="match status" value="1"/>
</dbReference>
<keyword evidence="7" id="KW-1185">Reference proteome</keyword>
<organism evidence="6 7">
    <name type="scientific">Sphingomonas lenta</name>
    <dbReference type="NCBI Taxonomy" id="1141887"/>
    <lineage>
        <taxon>Bacteria</taxon>
        <taxon>Pseudomonadati</taxon>
        <taxon>Pseudomonadota</taxon>
        <taxon>Alphaproteobacteria</taxon>
        <taxon>Sphingomonadales</taxon>
        <taxon>Sphingomonadaceae</taxon>
        <taxon>Sphingomonas</taxon>
    </lineage>
</organism>
<accession>A0A2A2SJN2</accession>
<evidence type="ECO:0000256" key="2">
    <source>
        <dbReference type="ARBA" id="ARBA00022723"/>
    </source>
</evidence>
<dbReference type="Gene3D" id="3.90.1590.10">
    <property type="entry name" value="glutathione-dependent formaldehyde- activating enzyme (gfa)"/>
    <property type="match status" value="1"/>
</dbReference>
<dbReference type="RefSeq" id="WP_095996591.1">
    <property type="nucleotide sequence ID" value="NZ_NSLI01000001.1"/>
</dbReference>
<feature type="domain" description="CENP-V/GFA" evidence="5">
    <location>
        <begin position="5"/>
        <end position="112"/>
    </location>
</feature>
<keyword evidence="3" id="KW-0862">Zinc</keyword>
<dbReference type="Pfam" id="PF04828">
    <property type="entry name" value="GFA"/>
    <property type="match status" value="1"/>
</dbReference>
<dbReference type="InterPro" id="IPR006913">
    <property type="entry name" value="CENP-V/GFA"/>
</dbReference>
<evidence type="ECO:0000256" key="3">
    <source>
        <dbReference type="ARBA" id="ARBA00022833"/>
    </source>
</evidence>
<dbReference type="GO" id="GO:0046872">
    <property type="term" value="F:metal ion binding"/>
    <property type="evidence" value="ECO:0007669"/>
    <property type="project" value="UniProtKB-KW"/>
</dbReference>
<evidence type="ECO:0000256" key="1">
    <source>
        <dbReference type="ARBA" id="ARBA00005495"/>
    </source>
</evidence>
<gene>
    <name evidence="6" type="ORF">CKY28_01670</name>
</gene>
<dbReference type="AlphaFoldDB" id="A0A2A2SJN2"/>
<dbReference type="PANTHER" id="PTHR33337:SF40">
    <property type="entry name" value="CENP-V_GFA DOMAIN-CONTAINING PROTEIN-RELATED"/>
    <property type="match status" value="1"/>
</dbReference>
<protein>
    <submittedName>
        <fullName evidence="6">Aldehyde-activating protein</fullName>
    </submittedName>
</protein>
<evidence type="ECO:0000256" key="4">
    <source>
        <dbReference type="ARBA" id="ARBA00023239"/>
    </source>
</evidence>
<evidence type="ECO:0000313" key="7">
    <source>
        <dbReference type="Proteomes" id="UP000218151"/>
    </source>
</evidence>
<reference evidence="7" key="1">
    <citation type="submission" date="2017-09" db="EMBL/GenBank/DDBJ databases">
        <authorList>
            <person name="Feng G."/>
            <person name="Zhu H."/>
        </authorList>
    </citation>
    <scope>NUCLEOTIDE SEQUENCE [LARGE SCALE GENOMIC DNA]</scope>
    <source>
        <strain evidence="7">1PNM-20</strain>
    </source>
</reference>
<proteinExistence type="inferred from homology"/>
<evidence type="ECO:0000313" key="6">
    <source>
        <dbReference type="EMBL" id="PAX09484.1"/>
    </source>
</evidence>
<dbReference type="EMBL" id="NSLI01000001">
    <property type="protein sequence ID" value="PAX09484.1"/>
    <property type="molecule type" value="Genomic_DNA"/>
</dbReference>
<name>A0A2A2SJN2_9SPHN</name>
<dbReference type="SUPFAM" id="SSF51316">
    <property type="entry name" value="Mss4-like"/>
    <property type="match status" value="1"/>
</dbReference>
<keyword evidence="2" id="KW-0479">Metal-binding</keyword>
<evidence type="ECO:0000259" key="5">
    <source>
        <dbReference type="PROSITE" id="PS51891"/>
    </source>
</evidence>
<dbReference type="PANTHER" id="PTHR33337">
    <property type="entry name" value="GFA DOMAIN-CONTAINING PROTEIN"/>
    <property type="match status" value="1"/>
</dbReference>
<sequence>MSNTASGGCQCGRVRYSVEIADDDAYLCHCRMCQRATGGVAAALKEVPRDAVTWNAAEPDRYRSSPIAVRGHCAECGTPLTYEGDGSTHLDLTVGSFDEPGRFRPTSHAGIESRHEAWLDTSALPGKRTDELPNITAKWIAACGKLPD</sequence>
<dbReference type="GO" id="GO:0016846">
    <property type="term" value="F:carbon-sulfur lyase activity"/>
    <property type="evidence" value="ECO:0007669"/>
    <property type="project" value="InterPro"/>
</dbReference>